<sequence>MGPPPESSSKGKRLVDEDDDYNPDKDLNQTVSKLKKQRVSRHKFVTKSSRSLVQEGVNILNTIFSQATTTTTQASASMSTPPVPTITSTQVTPDTQRLLDELINTPPAATSSSPFMTIPVSASNVSPSRSSPTTISTSNFSREQDDNAYMIESLNASFEKVLKQLAAQGEISCRQENVIIPDNDDDDIEGAQEDVEIEFEQDDEVVKYATHEGVEFGASFIDQINNLAQDETEAEEGEIVGRERK</sequence>
<accession>A0ACB9J624</accession>
<name>A0ACB9J624_9ASTR</name>
<organism evidence="1 2">
    <name type="scientific">Smallanthus sonchifolius</name>
    <dbReference type="NCBI Taxonomy" id="185202"/>
    <lineage>
        <taxon>Eukaryota</taxon>
        <taxon>Viridiplantae</taxon>
        <taxon>Streptophyta</taxon>
        <taxon>Embryophyta</taxon>
        <taxon>Tracheophyta</taxon>
        <taxon>Spermatophyta</taxon>
        <taxon>Magnoliopsida</taxon>
        <taxon>eudicotyledons</taxon>
        <taxon>Gunneridae</taxon>
        <taxon>Pentapetalae</taxon>
        <taxon>asterids</taxon>
        <taxon>campanulids</taxon>
        <taxon>Asterales</taxon>
        <taxon>Asteraceae</taxon>
        <taxon>Asteroideae</taxon>
        <taxon>Heliantheae alliance</taxon>
        <taxon>Millerieae</taxon>
        <taxon>Smallanthus</taxon>
    </lineage>
</organism>
<evidence type="ECO:0000313" key="1">
    <source>
        <dbReference type="EMBL" id="KAI3815797.1"/>
    </source>
</evidence>
<reference evidence="1 2" key="2">
    <citation type="journal article" date="2022" name="Mol. Ecol. Resour.">
        <title>The genomes of chicory, endive, great burdock and yacon provide insights into Asteraceae paleo-polyploidization history and plant inulin production.</title>
        <authorList>
            <person name="Fan W."/>
            <person name="Wang S."/>
            <person name="Wang H."/>
            <person name="Wang A."/>
            <person name="Jiang F."/>
            <person name="Liu H."/>
            <person name="Zhao H."/>
            <person name="Xu D."/>
            <person name="Zhang Y."/>
        </authorList>
    </citation>
    <scope>NUCLEOTIDE SEQUENCE [LARGE SCALE GENOMIC DNA]</scope>
    <source>
        <strain evidence="2">cv. Yunnan</strain>
        <tissue evidence="1">Leaves</tissue>
    </source>
</reference>
<reference evidence="2" key="1">
    <citation type="journal article" date="2022" name="Mol. Ecol. Resour.">
        <title>The genomes of chicory, endive, great burdock and yacon provide insights into Asteraceae palaeo-polyploidization history and plant inulin production.</title>
        <authorList>
            <person name="Fan W."/>
            <person name="Wang S."/>
            <person name="Wang H."/>
            <person name="Wang A."/>
            <person name="Jiang F."/>
            <person name="Liu H."/>
            <person name="Zhao H."/>
            <person name="Xu D."/>
            <person name="Zhang Y."/>
        </authorList>
    </citation>
    <scope>NUCLEOTIDE SEQUENCE [LARGE SCALE GENOMIC DNA]</scope>
    <source>
        <strain evidence="2">cv. Yunnan</strain>
    </source>
</reference>
<gene>
    <name evidence="1" type="ORF">L1987_15479</name>
</gene>
<keyword evidence="2" id="KW-1185">Reference proteome</keyword>
<evidence type="ECO:0000313" key="2">
    <source>
        <dbReference type="Proteomes" id="UP001056120"/>
    </source>
</evidence>
<comment type="caution">
    <text evidence="1">The sequence shown here is derived from an EMBL/GenBank/DDBJ whole genome shotgun (WGS) entry which is preliminary data.</text>
</comment>
<dbReference type="EMBL" id="CM042022">
    <property type="protein sequence ID" value="KAI3815797.1"/>
    <property type="molecule type" value="Genomic_DNA"/>
</dbReference>
<proteinExistence type="predicted"/>
<protein>
    <submittedName>
        <fullName evidence="1">Uncharacterized protein</fullName>
    </submittedName>
</protein>
<dbReference type="Proteomes" id="UP001056120">
    <property type="component" value="Linkage Group LG05"/>
</dbReference>